<organism evidence="10 11">
    <name type="scientific">Actinopolymorpha pittospori</name>
    <dbReference type="NCBI Taxonomy" id="648752"/>
    <lineage>
        <taxon>Bacteria</taxon>
        <taxon>Bacillati</taxon>
        <taxon>Actinomycetota</taxon>
        <taxon>Actinomycetes</taxon>
        <taxon>Propionibacteriales</taxon>
        <taxon>Actinopolymorphaceae</taxon>
        <taxon>Actinopolymorpha</taxon>
    </lineage>
</organism>
<feature type="transmembrane region" description="Helical" evidence="7">
    <location>
        <begin position="36"/>
        <end position="65"/>
    </location>
</feature>
<evidence type="ECO:0000313" key="10">
    <source>
        <dbReference type="EMBL" id="MBE1609084.1"/>
    </source>
</evidence>
<evidence type="ECO:0000256" key="4">
    <source>
        <dbReference type="ARBA" id="ARBA00022692"/>
    </source>
</evidence>
<feature type="transmembrane region" description="Helical" evidence="7">
    <location>
        <begin position="485"/>
        <end position="504"/>
    </location>
</feature>
<evidence type="ECO:0000256" key="1">
    <source>
        <dbReference type="ARBA" id="ARBA00004651"/>
    </source>
</evidence>
<comment type="subcellular location">
    <subcellularLocation>
        <location evidence="1 7">Cell membrane</location>
        <topology evidence="1 7">Multi-pass membrane protein</topology>
    </subcellularLocation>
</comment>
<feature type="domain" description="ABC transmembrane type-1" evidence="9">
    <location>
        <begin position="40"/>
        <end position="223"/>
    </location>
</feature>
<dbReference type="SUPFAM" id="SSF161098">
    <property type="entry name" value="MetI-like"/>
    <property type="match status" value="2"/>
</dbReference>
<accession>A0A927MYV2</accession>
<feature type="transmembrane region" description="Helical" evidence="7">
    <location>
        <begin position="510"/>
        <end position="535"/>
    </location>
</feature>
<evidence type="ECO:0000256" key="3">
    <source>
        <dbReference type="ARBA" id="ARBA00022475"/>
    </source>
</evidence>
<dbReference type="InterPro" id="IPR000515">
    <property type="entry name" value="MetI-like"/>
</dbReference>
<gene>
    <name evidence="10" type="ORF">HEB94_005932</name>
</gene>
<dbReference type="AlphaFoldDB" id="A0A927MYV2"/>
<feature type="transmembrane region" description="Helical" evidence="7">
    <location>
        <begin position="355"/>
        <end position="376"/>
    </location>
</feature>
<keyword evidence="3" id="KW-1003">Cell membrane</keyword>
<reference evidence="10" key="1">
    <citation type="submission" date="2020-10" db="EMBL/GenBank/DDBJ databases">
        <title>Sequencing the genomes of 1000 actinobacteria strains.</title>
        <authorList>
            <person name="Klenk H.-P."/>
        </authorList>
    </citation>
    <scope>NUCLEOTIDE SEQUENCE</scope>
    <source>
        <strain evidence="10">DSM 45354</strain>
    </source>
</reference>
<dbReference type="EMBL" id="JADBEM010000001">
    <property type="protein sequence ID" value="MBE1609084.1"/>
    <property type="molecule type" value="Genomic_DNA"/>
</dbReference>
<comment type="caution">
    <text evidence="10">The sequence shown here is derived from an EMBL/GenBank/DDBJ whole genome shotgun (WGS) entry which is preliminary data.</text>
</comment>
<evidence type="ECO:0000259" key="9">
    <source>
        <dbReference type="PROSITE" id="PS50928"/>
    </source>
</evidence>
<dbReference type="PROSITE" id="PS50928">
    <property type="entry name" value="ABC_TM1"/>
    <property type="match status" value="2"/>
</dbReference>
<feature type="transmembrane region" description="Helical" evidence="7">
    <location>
        <begin position="417"/>
        <end position="436"/>
    </location>
</feature>
<comment type="similarity">
    <text evidence="7">Belongs to the binding-protein-dependent transport system permease family.</text>
</comment>
<keyword evidence="2 7" id="KW-0813">Transport</keyword>
<keyword evidence="4 7" id="KW-0812">Transmembrane</keyword>
<keyword evidence="11" id="KW-1185">Reference proteome</keyword>
<evidence type="ECO:0000256" key="8">
    <source>
        <dbReference type="SAM" id="MobiDB-lite"/>
    </source>
</evidence>
<dbReference type="CDD" id="cd06261">
    <property type="entry name" value="TM_PBP2"/>
    <property type="match status" value="2"/>
</dbReference>
<feature type="region of interest" description="Disordered" evidence="8">
    <location>
        <begin position="255"/>
        <end position="286"/>
    </location>
</feature>
<evidence type="ECO:0000256" key="5">
    <source>
        <dbReference type="ARBA" id="ARBA00022989"/>
    </source>
</evidence>
<proteinExistence type="inferred from homology"/>
<feature type="transmembrane region" description="Helical" evidence="7">
    <location>
        <begin position="297"/>
        <end position="318"/>
    </location>
</feature>
<evidence type="ECO:0000256" key="7">
    <source>
        <dbReference type="RuleBase" id="RU363032"/>
    </source>
</evidence>
<keyword evidence="6 7" id="KW-0472">Membrane</keyword>
<evidence type="ECO:0000313" key="11">
    <source>
        <dbReference type="Proteomes" id="UP000638648"/>
    </source>
</evidence>
<sequence>MIDLRINVATFIDGYGNAVDFLRRTVPLRLPPLDEIWSMVGQTLAIVVLGTVLAYLLSVPVALLAAENTTINKPVRAVARILIVVARAMPELIIAMFFLRVFGLGALPGILALGLGSIGMMAKLFTDAIEELDAGPREALRATGATNLQQIVGAVIPALKPAMVATTLHRFDINLRGSVILGFVGVGGIGLQISAALQTLNYRLGLGLMAILLVLCLVTELVSGIVRTALLGRDYTPKHATLMSRLGRWLTPRRAGRATTGTTGTTGRAERTVPNRPSSFDPDRVSPPWNGERIRRALWVGAVLVALVAALIGAQISVAQLEGGLGKALYTLGLYFPPSTAEIGDKLVGSMVETLQMALAGTLLGLVLATPIGVLAARNVAPPRVAAFFRTLVVCVRAIPGIIIGICFVVITGLGSTAGALALAIGAIGFFSKIIADSIEETDVRVQEAIRASGAEAQQVFVAATLRQVAPSLASHAMHQLDNDLRGATGLGVIGAGGIGFYMLNAARVLEYGVVTTCMLMILVSVLLVEGLALWTRREVK</sequence>
<evidence type="ECO:0000256" key="6">
    <source>
        <dbReference type="ARBA" id="ARBA00023136"/>
    </source>
</evidence>
<feature type="compositionally biased region" description="Low complexity" evidence="8">
    <location>
        <begin position="257"/>
        <end position="267"/>
    </location>
</feature>
<feature type="transmembrane region" description="Helical" evidence="7">
    <location>
        <begin position="206"/>
        <end position="230"/>
    </location>
</feature>
<dbReference type="PANTHER" id="PTHR30043">
    <property type="entry name" value="PHOSPHONATES TRANSPORT SYSTEM PERMEASE PROTEIN"/>
    <property type="match status" value="1"/>
</dbReference>
<dbReference type="Gene3D" id="1.10.3720.10">
    <property type="entry name" value="MetI-like"/>
    <property type="match status" value="2"/>
</dbReference>
<feature type="transmembrane region" description="Helical" evidence="7">
    <location>
        <begin position="388"/>
        <end position="411"/>
    </location>
</feature>
<evidence type="ECO:0000256" key="2">
    <source>
        <dbReference type="ARBA" id="ARBA00022448"/>
    </source>
</evidence>
<dbReference type="Proteomes" id="UP000638648">
    <property type="component" value="Unassembled WGS sequence"/>
</dbReference>
<dbReference type="Pfam" id="PF00528">
    <property type="entry name" value="BPD_transp_1"/>
    <property type="match status" value="2"/>
</dbReference>
<name>A0A927MYV2_9ACTN</name>
<dbReference type="PANTHER" id="PTHR30043:SF1">
    <property type="entry name" value="ABC TRANSPORT SYSTEM PERMEASE PROTEIN P69"/>
    <property type="match status" value="1"/>
</dbReference>
<dbReference type="InterPro" id="IPR035906">
    <property type="entry name" value="MetI-like_sf"/>
</dbReference>
<protein>
    <submittedName>
        <fullName evidence="10">Phosphonate transport system permease protein</fullName>
    </submittedName>
</protein>
<keyword evidence="5 7" id="KW-1133">Transmembrane helix</keyword>
<dbReference type="GO" id="GO:0005886">
    <property type="term" value="C:plasma membrane"/>
    <property type="evidence" value="ECO:0007669"/>
    <property type="project" value="UniProtKB-SubCell"/>
</dbReference>
<feature type="transmembrane region" description="Helical" evidence="7">
    <location>
        <begin position="179"/>
        <end position="200"/>
    </location>
</feature>
<dbReference type="GO" id="GO:0055085">
    <property type="term" value="P:transmembrane transport"/>
    <property type="evidence" value="ECO:0007669"/>
    <property type="project" value="InterPro"/>
</dbReference>
<feature type="domain" description="ABC transmembrane type-1" evidence="9">
    <location>
        <begin position="351"/>
        <end position="533"/>
    </location>
</feature>